<comment type="subcellular location">
    <subcellularLocation>
        <location evidence="2">Cytoplasm</location>
    </subcellularLocation>
</comment>
<dbReference type="GO" id="GO:0005524">
    <property type="term" value="F:ATP binding"/>
    <property type="evidence" value="ECO:0007669"/>
    <property type="project" value="InterPro"/>
</dbReference>
<sequence>MSTQFLFRDQPYLRELEAEVTTIDHDGAIELDRTIFYAQSGGQPGDSGVLRAASGQSVNIGNTIHPGDKNRIAHLPSGENENDWRPQIGDKIVCEIDWERRHKLMRMHTAMHLLSVLFPFPVTGGSIGQEKGRLDFDMPEVPENLEQVEADLNRLIEENHTVSGEWISEEELAANPEMVKTMKVKPPMGQGRVRLIRIASGDTLIDLQPCGGTHVATTGEIGAVVLGKIQKKGKQNRRVNLLFA</sequence>
<feature type="domain" description="Alanyl-transfer RNA synthetases family profile" evidence="5">
    <location>
        <begin position="1"/>
        <end position="244"/>
    </location>
</feature>
<dbReference type="InterPro" id="IPR051335">
    <property type="entry name" value="Alanyl-tRNA_Editing_Enzymes"/>
</dbReference>
<dbReference type="Gene3D" id="3.30.980.10">
    <property type="entry name" value="Threonyl-trna Synthetase, Chain A, domain 2"/>
    <property type="match status" value="1"/>
</dbReference>
<dbReference type="SUPFAM" id="SSF50447">
    <property type="entry name" value="Translation proteins"/>
    <property type="match status" value="1"/>
</dbReference>
<dbReference type="InterPro" id="IPR012947">
    <property type="entry name" value="tRNA_SAD"/>
</dbReference>
<dbReference type="PANTHER" id="PTHR43462:SF1">
    <property type="entry name" value="ALANYL-TRNA EDITING PROTEIN AARSD1"/>
    <property type="match status" value="1"/>
</dbReference>
<evidence type="ECO:0000313" key="6">
    <source>
        <dbReference type="EMBL" id="VAW20253.1"/>
    </source>
</evidence>
<name>A0A3B0TVL1_9ZZZZ</name>
<keyword evidence="4" id="KW-0862">Zinc</keyword>
<dbReference type="Pfam" id="PF01411">
    <property type="entry name" value="tRNA-synt_2c"/>
    <property type="match status" value="1"/>
</dbReference>
<dbReference type="InterPro" id="IPR009000">
    <property type="entry name" value="Transl_B-barrel_sf"/>
</dbReference>
<dbReference type="GO" id="GO:0002161">
    <property type="term" value="F:aminoacyl-tRNA deacylase activity"/>
    <property type="evidence" value="ECO:0007669"/>
    <property type="project" value="UniProtKB-ARBA"/>
</dbReference>
<reference evidence="6" key="1">
    <citation type="submission" date="2018-06" db="EMBL/GenBank/DDBJ databases">
        <authorList>
            <person name="Zhirakovskaya E."/>
        </authorList>
    </citation>
    <scope>NUCLEOTIDE SEQUENCE</scope>
</reference>
<dbReference type="GO" id="GO:0003676">
    <property type="term" value="F:nucleic acid binding"/>
    <property type="evidence" value="ECO:0007669"/>
    <property type="project" value="InterPro"/>
</dbReference>
<dbReference type="InterPro" id="IPR018163">
    <property type="entry name" value="Thr/Ala-tRNA-synth_IIc_edit"/>
</dbReference>
<evidence type="ECO:0000256" key="4">
    <source>
        <dbReference type="ARBA" id="ARBA00022833"/>
    </source>
</evidence>
<keyword evidence="3" id="KW-0479">Metal-binding</keyword>
<accession>A0A3B0TVL1</accession>
<evidence type="ECO:0000256" key="1">
    <source>
        <dbReference type="ARBA" id="ARBA00001947"/>
    </source>
</evidence>
<dbReference type="PANTHER" id="PTHR43462">
    <property type="entry name" value="ALANYL-TRNA EDITING PROTEIN"/>
    <property type="match status" value="1"/>
</dbReference>
<dbReference type="SUPFAM" id="SSF55186">
    <property type="entry name" value="ThrRS/AlaRS common domain"/>
    <property type="match status" value="1"/>
</dbReference>
<organism evidence="6">
    <name type="scientific">hydrothermal vent metagenome</name>
    <dbReference type="NCBI Taxonomy" id="652676"/>
    <lineage>
        <taxon>unclassified sequences</taxon>
        <taxon>metagenomes</taxon>
        <taxon>ecological metagenomes</taxon>
    </lineage>
</organism>
<dbReference type="GO" id="GO:0006419">
    <property type="term" value="P:alanyl-tRNA aminoacylation"/>
    <property type="evidence" value="ECO:0007669"/>
    <property type="project" value="InterPro"/>
</dbReference>
<dbReference type="GO" id="GO:0004813">
    <property type="term" value="F:alanine-tRNA ligase activity"/>
    <property type="evidence" value="ECO:0007669"/>
    <property type="project" value="InterPro"/>
</dbReference>
<evidence type="ECO:0000256" key="3">
    <source>
        <dbReference type="ARBA" id="ARBA00022723"/>
    </source>
</evidence>
<evidence type="ECO:0000259" key="5">
    <source>
        <dbReference type="PROSITE" id="PS50860"/>
    </source>
</evidence>
<dbReference type="GO" id="GO:0005737">
    <property type="term" value="C:cytoplasm"/>
    <property type="evidence" value="ECO:0007669"/>
    <property type="project" value="UniProtKB-SubCell"/>
</dbReference>
<dbReference type="Gene3D" id="2.40.30.130">
    <property type="match status" value="1"/>
</dbReference>
<dbReference type="SMART" id="SM00863">
    <property type="entry name" value="tRNA_SAD"/>
    <property type="match status" value="1"/>
</dbReference>
<evidence type="ECO:0000256" key="2">
    <source>
        <dbReference type="ARBA" id="ARBA00004496"/>
    </source>
</evidence>
<comment type="cofactor">
    <cofactor evidence="1">
        <name>Zn(2+)</name>
        <dbReference type="ChEBI" id="CHEBI:29105"/>
    </cofactor>
</comment>
<dbReference type="EMBL" id="UOEO01000134">
    <property type="protein sequence ID" value="VAW20253.1"/>
    <property type="molecule type" value="Genomic_DNA"/>
</dbReference>
<dbReference type="AlphaFoldDB" id="A0A3B0TVL1"/>
<gene>
    <name evidence="6" type="ORF">MNBD_ALPHA12-123</name>
</gene>
<protein>
    <submittedName>
        <fullName evidence="6">Ser-tRNA(Ala) deacylase @ Gly-tRNA(Ala) deacylase</fullName>
    </submittedName>
</protein>
<dbReference type="Pfam" id="PF07973">
    <property type="entry name" value="tRNA_SAD"/>
    <property type="match status" value="1"/>
</dbReference>
<dbReference type="GO" id="GO:0046872">
    <property type="term" value="F:metal ion binding"/>
    <property type="evidence" value="ECO:0007669"/>
    <property type="project" value="UniProtKB-KW"/>
</dbReference>
<proteinExistence type="predicted"/>
<dbReference type="InterPro" id="IPR018164">
    <property type="entry name" value="Ala-tRNA-synth_IIc_N"/>
</dbReference>
<dbReference type="InterPro" id="IPR018165">
    <property type="entry name" value="Ala-tRNA-synth_IIc_core"/>
</dbReference>
<dbReference type="PROSITE" id="PS50860">
    <property type="entry name" value="AA_TRNA_LIGASE_II_ALA"/>
    <property type="match status" value="1"/>
</dbReference>